<reference evidence="2 3" key="1">
    <citation type="journal article" date="2024" name="Microbiology">
        <title>Methylomarinum rosea sp. nov., a novel halophilic methanotrophic bacterium from the hypersaline Lake Elton.</title>
        <authorList>
            <person name="Suleimanov R.Z."/>
            <person name="Oshkin I.Y."/>
            <person name="Danilova O.V."/>
            <person name="Suzina N.E."/>
            <person name="Dedysh S.N."/>
        </authorList>
    </citation>
    <scope>NUCLEOTIDE SEQUENCE [LARGE SCALE GENOMIC DNA]</scope>
    <source>
        <strain evidence="2 3">Ch1-1</strain>
    </source>
</reference>
<evidence type="ECO:0000313" key="2">
    <source>
        <dbReference type="EMBL" id="XBS20970.1"/>
    </source>
</evidence>
<sequence length="194" mass="21471">MLSKLLPAQLKPGAFALMVVMAATRIHHFGDTVSLPDASLAVFFLGGLWFGGITLFIALLLEAGLLDYVAISHFGVSDYCVSPAYVFLIPCYAALWFGGRYCKQFSDRKASHLALHFGILVASVSVAFLISNGSFYLLSGRYPDNNWVEYSSRVMMYYPPYLKYTLIYSAGLFGLVQFFKQLTTSTPESELPKA</sequence>
<name>A0AAU7NVF2_9GAMM</name>
<proteinExistence type="predicted"/>
<keyword evidence="1" id="KW-1133">Transmembrane helix</keyword>
<organism evidence="2 3">
    <name type="scientific">Methylomarinum roseum</name>
    <dbReference type="NCBI Taxonomy" id="3067653"/>
    <lineage>
        <taxon>Bacteria</taxon>
        <taxon>Pseudomonadati</taxon>
        <taxon>Pseudomonadota</taxon>
        <taxon>Gammaproteobacteria</taxon>
        <taxon>Methylococcales</taxon>
        <taxon>Methylococcaceae</taxon>
        <taxon>Methylomarinum</taxon>
    </lineage>
</organism>
<gene>
    <name evidence="2" type="ORF">Q9L42_002275</name>
</gene>
<feature type="transmembrane region" description="Helical" evidence="1">
    <location>
        <begin position="113"/>
        <end position="138"/>
    </location>
</feature>
<evidence type="ECO:0000256" key="1">
    <source>
        <dbReference type="SAM" id="Phobius"/>
    </source>
</evidence>
<keyword evidence="1" id="KW-0812">Transmembrane</keyword>
<keyword evidence="1" id="KW-0472">Membrane</keyword>
<dbReference type="EMBL" id="CP157743">
    <property type="protein sequence ID" value="XBS20970.1"/>
    <property type="molecule type" value="Genomic_DNA"/>
</dbReference>
<dbReference type="KEGG" id="mech:Q9L42_002275"/>
<keyword evidence="3" id="KW-1185">Reference proteome</keyword>
<dbReference type="Proteomes" id="UP001225378">
    <property type="component" value="Chromosome"/>
</dbReference>
<dbReference type="AlphaFoldDB" id="A0AAU7NVF2"/>
<evidence type="ECO:0000313" key="3">
    <source>
        <dbReference type="Proteomes" id="UP001225378"/>
    </source>
</evidence>
<dbReference type="RefSeq" id="WP_305910047.1">
    <property type="nucleotide sequence ID" value="NZ_CP157743.1"/>
</dbReference>
<feature type="transmembrane region" description="Helical" evidence="1">
    <location>
        <begin position="158"/>
        <end position="179"/>
    </location>
</feature>
<accession>A0AAU7NVF2</accession>
<feature type="transmembrane region" description="Helical" evidence="1">
    <location>
        <begin position="81"/>
        <end position="101"/>
    </location>
</feature>
<protein>
    <submittedName>
        <fullName evidence="2">Uncharacterized protein</fullName>
    </submittedName>
</protein>
<feature type="transmembrane region" description="Helical" evidence="1">
    <location>
        <begin position="40"/>
        <end position="61"/>
    </location>
</feature>